<dbReference type="InterPro" id="IPR003791">
    <property type="entry name" value="UPF0178"/>
</dbReference>
<name>A4Y5Z2_SHEPC</name>
<dbReference type="PANTHER" id="PTHR35146:SF1">
    <property type="entry name" value="UPF0178 PROTEIN YAII"/>
    <property type="match status" value="1"/>
</dbReference>
<dbReference type="STRING" id="319224.Sputcn32_1650"/>
<dbReference type="KEGG" id="spc:Sputcn32_1650"/>
<dbReference type="HOGENOM" id="CLU_106619_2_1_6"/>
<dbReference type="AlphaFoldDB" id="A4Y5Z2"/>
<organism evidence="3">
    <name type="scientific">Shewanella putrefaciens (strain CN-32 / ATCC BAA-453)</name>
    <dbReference type="NCBI Taxonomy" id="319224"/>
    <lineage>
        <taxon>Bacteria</taxon>
        <taxon>Pseudomonadati</taxon>
        <taxon>Pseudomonadota</taxon>
        <taxon>Gammaproteobacteria</taxon>
        <taxon>Alteromonadales</taxon>
        <taxon>Shewanellaceae</taxon>
        <taxon>Shewanella</taxon>
    </lineage>
</organism>
<dbReference type="PANTHER" id="PTHR35146">
    <property type="entry name" value="UPF0178 PROTEIN YAII"/>
    <property type="match status" value="1"/>
</dbReference>
<dbReference type="HAMAP" id="MF_00489">
    <property type="entry name" value="UPF0178"/>
    <property type="match status" value="1"/>
</dbReference>
<comment type="similarity">
    <text evidence="1 2">Belongs to the UPF0178 family.</text>
</comment>
<accession>A4Y5Z2</accession>
<dbReference type="Pfam" id="PF02639">
    <property type="entry name" value="DUF188"/>
    <property type="match status" value="1"/>
</dbReference>
<gene>
    <name evidence="3" type="ordered locus">Sputcn32_1650</name>
</gene>
<reference evidence="3" key="1">
    <citation type="submission" date="2007-04" db="EMBL/GenBank/DDBJ databases">
        <title>Complete sequence of Shewanella putrefaciens CN-32.</title>
        <authorList>
            <consortium name="US DOE Joint Genome Institute"/>
            <person name="Copeland A."/>
            <person name="Lucas S."/>
            <person name="Lapidus A."/>
            <person name="Barry K."/>
            <person name="Detter J.C."/>
            <person name="Glavina del Rio T."/>
            <person name="Hammon N."/>
            <person name="Israni S."/>
            <person name="Dalin E."/>
            <person name="Tice H."/>
            <person name="Pitluck S."/>
            <person name="Chain P."/>
            <person name="Malfatti S."/>
            <person name="Shin M."/>
            <person name="Vergez L."/>
            <person name="Schmutz J."/>
            <person name="Larimer F."/>
            <person name="Land M."/>
            <person name="Hauser L."/>
            <person name="Kyrpides N."/>
            <person name="Mikhailova N."/>
            <person name="Romine M.F."/>
            <person name="Fredrickson J."/>
            <person name="Tiedje J."/>
            <person name="Richardson P."/>
        </authorList>
    </citation>
    <scope>NUCLEOTIDE SEQUENCE [LARGE SCALE GENOMIC DNA]</scope>
    <source>
        <strain evidence="3">CN-32</strain>
    </source>
</reference>
<protein>
    <recommendedName>
        <fullName evidence="2">UPF0178 protein Sputcn32_1650</fullName>
    </recommendedName>
</protein>
<dbReference type="CDD" id="cd18720">
    <property type="entry name" value="PIN_YqxD-like"/>
    <property type="match status" value="1"/>
</dbReference>
<evidence type="ECO:0000256" key="1">
    <source>
        <dbReference type="ARBA" id="ARBA00008522"/>
    </source>
</evidence>
<dbReference type="EMBL" id="CP000681">
    <property type="protein sequence ID" value="ABP75375.1"/>
    <property type="molecule type" value="Genomic_DNA"/>
</dbReference>
<dbReference type="eggNOG" id="COG1671">
    <property type="taxonomic scope" value="Bacteria"/>
</dbReference>
<evidence type="ECO:0000313" key="3">
    <source>
        <dbReference type="EMBL" id="ABP75375.1"/>
    </source>
</evidence>
<sequence length="155" mass="17154">MSIQVLSDYKIWVDADACPNPIKEILFRAAERKALPLVLVANQMIRVPPSPYISQIRVGAGFDVADQYIVDHVKPTHLVITADIPLAALVIEKGALALNPRGELYTIDNIKQKLTMRDFMEDLRGSGVHTGGPDSFSQADKQAFANSLDKWLVRV</sequence>
<dbReference type="NCBIfam" id="NF001095">
    <property type="entry name" value="PRK00124.1"/>
    <property type="match status" value="1"/>
</dbReference>
<evidence type="ECO:0000256" key="2">
    <source>
        <dbReference type="HAMAP-Rule" id="MF_00489"/>
    </source>
</evidence>
<proteinExistence type="inferred from homology"/>